<dbReference type="PANTHER" id="PTHR35523">
    <property type="entry name" value="CELL WALL PROTEIN SED1"/>
    <property type="match status" value="1"/>
</dbReference>
<dbReference type="GO" id="GO:0009277">
    <property type="term" value="C:fungal-type cell wall"/>
    <property type="evidence" value="ECO:0007669"/>
    <property type="project" value="TreeGrafter"/>
</dbReference>
<protein>
    <submittedName>
        <fullName evidence="2">Uncharacterized protein</fullName>
    </submittedName>
</protein>
<comment type="caution">
    <text evidence="2">The sequence shown here is derived from an EMBL/GenBank/DDBJ whole genome shotgun (WGS) entry which is preliminary data.</text>
</comment>
<evidence type="ECO:0000256" key="1">
    <source>
        <dbReference type="SAM" id="SignalP"/>
    </source>
</evidence>
<organism evidence="2 3">
    <name type="scientific">Cordyceps confragosa</name>
    <name type="common">Lecanicillium lecanii</name>
    <dbReference type="NCBI Taxonomy" id="2714763"/>
    <lineage>
        <taxon>Eukaryota</taxon>
        <taxon>Fungi</taxon>
        <taxon>Dikarya</taxon>
        <taxon>Ascomycota</taxon>
        <taxon>Pezizomycotina</taxon>
        <taxon>Sordariomycetes</taxon>
        <taxon>Hypocreomycetidae</taxon>
        <taxon>Hypocreales</taxon>
        <taxon>Cordycipitaceae</taxon>
        <taxon>Akanthomyces</taxon>
    </lineage>
</organism>
<dbReference type="Proteomes" id="UP000243081">
    <property type="component" value="Unassembled WGS sequence"/>
</dbReference>
<feature type="signal peptide" evidence="1">
    <location>
        <begin position="1"/>
        <end position="18"/>
    </location>
</feature>
<keyword evidence="3" id="KW-1185">Reference proteome</keyword>
<dbReference type="InterPro" id="IPR038843">
    <property type="entry name" value="Sed1/Spi1"/>
</dbReference>
<name>A0A179I9I5_CORDF</name>
<dbReference type="AlphaFoldDB" id="A0A179I9I5"/>
<feature type="chain" id="PRO_5008104234" evidence="1">
    <location>
        <begin position="19"/>
        <end position="73"/>
    </location>
</feature>
<dbReference type="GO" id="GO:0031505">
    <property type="term" value="P:fungal-type cell wall organization"/>
    <property type="evidence" value="ECO:0007669"/>
    <property type="project" value="InterPro"/>
</dbReference>
<dbReference type="PANTHER" id="PTHR35523:SF1">
    <property type="entry name" value="CELL WALL PROTEIN SED1"/>
    <property type="match status" value="1"/>
</dbReference>
<sequence>MFSKVVALALAGAVAVQAGHHSNGTMTTITEVVDVYTTYCPEPTHLTMNNKTYTVTEACTFTITDCPCTVTKA</sequence>
<accession>A0A179I9I5</accession>
<feature type="non-terminal residue" evidence="2">
    <location>
        <position position="73"/>
    </location>
</feature>
<dbReference type="GO" id="GO:0005199">
    <property type="term" value="F:structural constituent of cell wall"/>
    <property type="evidence" value="ECO:0007669"/>
    <property type="project" value="InterPro"/>
</dbReference>
<evidence type="ECO:0000313" key="2">
    <source>
        <dbReference type="EMBL" id="OAQ98942.1"/>
    </source>
</evidence>
<dbReference type="EMBL" id="LUKN01002526">
    <property type="protein sequence ID" value="OAQ98942.1"/>
    <property type="molecule type" value="Genomic_DNA"/>
</dbReference>
<keyword evidence="1" id="KW-0732">Signal</keyword>
<dbReference type="OrthoDB" id="4094614at2759"/>
<gene>
    <name evidence="2" type="ORF">LLEC1_04805</name>
</gene>
<proteinExistence type="predicted"/>
<reference evidence="2 3" key="1">
    <citation type="submission" date="2016-03" db="EMBL/GenBank/DDBJ databases">
        <title>Fine-scale spatial genetic structure of a fungal parasite of coffee scale insects.</title>
        <authorList>
            <person name="Jackson D."/>
            <person name="Zemenick K.A."/>
            <person name="Malloure B."/>
            <person name="Quandt C.A."/>
            <person name="James T.Y."/>
        </authorList>
    </citation>
    <scope>NUCLEOTIDE SEQUENCE [LARGE SCALE GENOMIC DNA]</scope>
    <source>
        <strain evidence="2 3">UM487</strain>
    </source>
</reference>
<evidence type="ECO:0000313" key="3">
    <source>
        <dbReference type="Proteomes" id="UP000243081"/>
    </source>
</evidence>